<reference evidence="1" key="3">
    <citation type="submission" date="2020-06" db="EMBL/GenBank/DDBJ databases">
        <title>Helianthus annuus Genome sequencing and assembly Release 2.</title>
        <authorList>
            <person name="Gouzy J."/>
            <person name="Langlade N."/>
            <person name="Munos S."/>
        </authorList>
    </citation>
    <scope>NUCLEOTIDE SEQUENCE</scope>
    <source>
        <tissue evidence="1">Leaves</tissue>
    </source>
</reference>
<evidence type="ECO:0000313" key="2">
    <source>
        <dbReference type="EMBL" id="OTG34522.1"/>
    </source>
</evidence>
<dbReference type="Gramene" id="mRNA:HanXRQr2_Chr07g0308051">
    <property type="protein sequence ID" value="mRNA:HanXRQr2_Chr07g0308051"/>
    <property type="gene ID" value="HanXRQr2_Chr07g0308051"/>
</dbReference>
<dbReference type="Proteomes" id="UP000215914">
    <property type="component" value="Chromosome 2"/>
</dbReference>
<dbReference type="EMBL" id="CM007891">
    <property type="protein sequence ID" value="OTG34522.1"/>
    <property type="molecule type" value="Genomic_DNA"/>
</dbReference>
<dbReference type="EMBL" id="MNCJ02000322">
    <property type="protein sequence ID" value="KAF5799743.1"/>
    <property type="molecule type" value="Genomic_DNA"/>
</dbReference>
<protein>
    <submittedName>
        <fullName evidence="2">Uncharacterized protein</fullName>
    </submittedName>
</protein>
<accession>A0A251VHW0</accession>
<evidence type="ECO:0000313" key="3">
    <source>
        <dbReference type="Proteomes" id="UP000215914"/>
    </source>
</evidence>
<organism evidence="2 3">
    <name type="scientific">Helianthus annuus</name>
    <name type="common">Common sunflower</name>
    <dbReference type="NCBI Taxonomy" id="4232"/>
    <lineage>
        <taxon>Eukaryota</taxon>
        <taxon>Viridiplantae</taxon>
        <taxon>Streptophyta</taxon>
        <taxon>Embryophyta</taxon>
        <taxon>Tracheophyta</taxon>
        <taxon>Spermatophyta</taxon>
        <taxon>Magnoliopsida</taxon>
        <taxon>eudicotyledons</taxon>
        <taxon>Gunneridae</taxon>
        <taxon>Pentapetalae</taxon>
        <taxon>asterids</taxon>
        <taxon>campanulids</taxon>
        <taxon>Asterales</taxon>
        <taxon>Asteraceae</taxon>
        <taxon>Asteroideae</taxon>
        <taxon>Heliantheae alliance</taxon>
        <taxon>Heliantheae</taxon>
        <taxon>Helianthus</taxon>
    </lineage>
</organism>
<evidence type="ECO:0000313" key="1">
    <source>
        <dbReference type="EMBL" id="KAF5799743.1"/>
    </source>
</evidence>
<name>A0A251VHW0_HELAN</name>
<keyword evidence="3" id="KW-1185">Reference proteome</keyword>
<reference evidence="2" key="2">
    <citation type="submission" date="2017-02" db="EMBL/GenBank/DDBJ databases">
        <title>Sunflower complete genome.</title>
        <authorList>
            <person name="Langlade N."/>
            <person name="Munos S."/>
        </authorList>
    </citation>
    <scope>NUCLEOTIDE SEQUENCE [LARGE SCALE GENOMIC DNA]</scope>
    <source>
        <tissue evidence="2">Leaves</tissue>
    </source>
</reference>
<gene>
    <name evidence="2" type="ORF">HannXRQ_Chr02g0046771</name>
    <name evidence="1" type="ORF">HanXRQr2_Chr07g0308051</name>
</gene>
<proteinExistence type="predicted"/>
<sequence length="68" mass="7226">MPDLSPDPFHEQICEDSTAYSPLPCYAASIAASLSFQAILGFVSGDSGDIGLKQARVLMSKAPRDPQI</sequence>
<dbReference type="InParanoid" id="A0A251VHW0"/>
<dbReference type="AlphaFoldDB" id="A0A251VHW0"/>
<reference evidence="1 3" key="1">
    <citation type="journal article" date="2017" name="Nature">
        <title>The sunflower genome provides insights into oil metabolism, flowering and Asterid evolution.</title>
        <authorList>
            <person name="Badouin H."/>
            <person name="Gouzy J."/>
            <person name="Grassa C.J."/>
            <person name="Murat F."/>
            <person name="Staton S.E."/>
            <person name="Cottret L."/>
            <person name="Lelandais-Briere C."/>
            <person name="Owens G.L."/>
            <person name="Carrere S."/>
            <person name="Mayjonade B."/>
            <person name="Legrand L."/>
            <person name="Gill N."/>
            <person name="Kane N.C."/>
            <person name="Bowers J.E."/>
            <person name="Hubner S."/>
            <person name="Bellec A."/>
            <person name="Berard A."/>
            <person name="Berges H."/>
            <person name="Blanchet N."/>
            <person name="Boniface M.C."/>
            <person name="Brunel D."/>
            <person name="Catrice O."/>
            <person name="Chaidir N."/>
            <person name="Claudel C."/>
            <person name="Donnadieu C."/>
            <person name="Faraut T."/>
            <person name="Fievet G."/>
            <person name="Helmstetter N."/>
            <person name="King M."/>
            <person name="Knapp S.J."/>
            <person name="Lai Z."/>
            <person name="Le Paslier M.C."/>
            <person name="Lippi Y."/>
            <person name="Lorenzon L."/>
            <person name="Mandel J.R."/>
            <person name="Marage G."/>
            <person name="Marchand G."/>
            <person name="Marquand E."/>
            <person name="Bret-Mestries E."/>
            <person name="Morien E."/>
            <person name="Nambeesan S."/>
            <person name="Nguyen T."/>
            <person name="Pegot-Espagnet P."/>
            <person name="Pouilly N."/>
            <person name="Raftis F."/>
            <person name="Sallet E."/>
            <person name="Schiex T."/>
            <person name="Thomas J."/>
            <person name="Vandecasteele C."/>
            <person name="Vares D."/>
            <person name="Vear F."/>
            <person name="Vautrin S."/>
            <person name="Crespi M."/>
            <person name="Mangin B."/>
            <person name="Burke J.M."/>
            <person name="Salse J."/>
            <person name="Munos S."/>
            <person name="Vincourt P."/>
            <person name="Rieseberg L.H."/>
            <person name="Langlade N.B."/>
        </authorList>
    </citation>
    <scope>NUCLEOTIDE SEQUENCE [LARGE SCALE GENOMIC DNA]</scope>
    <source>
        <strain evidence="3">cv. SF193</strain>
        <tissue evidence="1">Leaves</tissue>
    </source>
</reference>